<keyword evidence="15" id="KW-1185">Reference proteome</keyword>
<evidence type="ECO:0000256" key="7">
    <source>
        <dbReference type="ARBA" id="ARBA00022840"/>
    </source>
</evidence>
<evidence type="ECO:0000313" key="15">
    <source>
        <dbReference type="Proteomes" id="UP000198923"/>
    </source>
</evidence>
<dbReference type="STRING" id="504805.SAMN05421505_105174"/>
<dbReference type="Gene3D" id="1.20.1560.10">
    <property type="entry name" value="ABC transporter type 1, transmembrane domain"/>
    <property type="match status" value="1"/>
</dbReference>
<dbReference type="OrthoDB" id="9806127at2"/>
<dbReference type="PANTHER" id="PTHR43394">
    <property type="entry name" value="ATP-DEPENDENT PERMEASE MDL1, MITOCHONDRIAL"/>
    <property type="match status" value="1"/>
</dbReference>
<dbReference type="FunFam" id="3.40.50.300:FF:000221">
    <property type="entry name" value="Multidrug ABC transporter ATP-binding protein"/>
    <property type="match status" value="1"/>
</dbReference>
<dbReference type="EMBL" id="FNCN01000005">
    <property type="protein sequence ID" value="SDG56228.1"/>
    <property type="molecule type" value="Genomic_DNA"/>
</dbReference>
<evidence type="ECO:0000256" key="9">
    <source>
        <dbReference type="ARBA" id="ARBA00023136"/>
    </source>
</evidence>
<keyword evidence="7 14" id="KW-0067">ATP-binding</keyword>
<reference evidence="14 15" key="1">
    <citation type="submission" date="2016-10" db="EMBL/GenBank/DDBJ databases">
        <authorList>
            <person name="de Groot N.N."/>
        </authorList>
    </citation>
    <scope>NUCLEOTIDE SEQUENCE [LARGE SCALE GENOMIC DNA]</scope>
    <source>
        <strain evidence="14 15">CPCC 201354</strain>
    </source>
</reference>
<dbReference type="PROSITE" id="PS50893">
    <property type="entry name" value="ABC_TRANSPORTER_2"/>
    <property type="match status" value="1"/>
</dbReference>
<dbReference type="InterPro" id="IPR011527">
    <property type="entry name" value="ABC1_TM_dom"/>
</dbReference>
<keyword evidence="3" id="KW-1003">Cell membrane</keyword>
<evidence type="ECO:0000256" key="1">
    <source>
        <dbReference type="ARBA" id="ARBA00004429"/>
    </source>
</evidence>
<proteinExistence type="inferred from homology"/>
<dbReference type="GO" id="GO:0016887">
    <property type="term" value="F:ATP hydrolysis activity"/>
    <property type="evidence" value="ECO:0007669"/>
    <property type="project" value="InterPro"/>
</dbReference>
<keyword evidence="6" id="KW-0547">Nucleotide-binding</keyword>
<comment type="subcellular location">
    <subcellularLocation>
        <location evidence="1">Cell inner membrane</location>
        <topology evidence="1">Multi-pass membrane protein</topology>
    </subcellularLocation>
</comment>
<dbReference type="GO" id="GO:0005886">
    <property type="term" value="C:plasma membrane"/>
    <property type="evidence" value="ECO:0007669"/>
    <property type="project" value="UniProtKB-SubCell"/>
</dbReference>
<dbReference type="SMART" id="SM00382">
    <property type="entry name" value="AAA"/>
    <property type="match status" value="1"/>
</dbReference>
<keyword evidence="4" id="KW-0997">Cell inner membrane</keyword>
<gene>
    <name evidence="14" type="ORF">SAMN05421505_105174</name>
</gene>
<feature type="transmembrane region" description="Helical" evidence="11">
    <location>
        <begin position="68"/>
        <end position="91"/>
    </location>
</feature>
<dbReference type="InterPro" id="IPR017871">
    <property type="entry name" value="ABC_transporter-like_CS"/>
</dbReference>
<feature type="transmembrane region" description="Helical" evidence="11">
    <location>
        <begin position="30"/>
        <end position="48"/>
    </location>
</feature>
<organism evidence="14 15">
    <name type="scientific">Sinosporangium album</name>
    <dbReference type="NCBI Taxonomy" id="504805"/>
    <lineage>
        <taxon>Bacteria</taxon>
        <taxon>Bacillati</taxon>
        <taxon>Actinomycetota</taxon>
        <taxon>Actinomycetes</taxon>
        <taxon>Streptosporangiales</taxon>
        <taxon>Streptosporangiaceae</taxon>
        <taxon>Sinosporangium</taxon>
    </lineage>
</organism>
<comment type="similarity">
    <text evidence="10">Belongs to the ABC transporter superfamily. Siderophore-Fe(3+) uptake transporter (SIUT) (TC 3.A.1.21) family.</text>
</comment>
<dbReference type="AlphaFoldDB" id="A0A1G7V9H5"/>
<dbReference type="InterPro" id="IPR027417">
    <property type="entry name" value="P-loop_NTPase"/>
</dbReference>
<evidence type="ECO:0000256" key="6">
    <source>
        <dbReference type="ARBA" id="ARBA00022741"/>
    </source>
</evidence>
<dbReference type="PROSITE" id="PS50929">
    <property type="entry name" value="ABC_TM1F"/>
    <property type="match status" value="1"/>
</dbReference>
<evidence type="ECO:0000256" key="3">
    <source>
        <dbReference type="ARBA" id="ARBA00022475"/>
    </source>
</evidence>
<dbReference type="PROSITE" id="PS00211">
    <property type="entry name" value="ABC_TRANSPORTER_1"/>
    <property type="match status" value="1"/>
</dbReference>
<dbReference type="GO" id="GO:0005524">
    <property type="term" value="F:ATP binding"/>
    <property type="evidence" value="ECO:0007669"/>
    <property type="project" value="UniProtKB-KW"/>
</dbReference>
<dbReference type="InterPro" id="IPR036640">
    <property type="entry name" value="ABC1_TM_sf"/>
</dbReference>
<evidence type="ECO:0000256" key="2">
    <source>
        <dbReference type="ARBA" id="ARBA00022448"/>
    </source>
</evidence>
<evidence type="ECO:0000259" key="12">
    <source>
        <dbReference type="PROSITE" id="PS50893"/>
    </source>
</evidence>
<keyword evidence="9 11" id="KW-0472">Membrane</keyword>
<accession>A0A1G7V9H5</accession>
<dbReference type="InterPro" id="IPR003439">
    <property type="entry name" value="ABC_transporter-like_ATP-bd"/>
</dbReference>
<evidence type="ECO:0000256" key="5">
    <source>
        <dbReference type="ARBA" id="ARBA00022692"/>
    </source>
</evidence>
<dbReference type="Pfam" id="PF00664">
    <property type="entry name" value="ABC_membrane"/>
    <property type="match status" value="1"/>
</dbReference>
<protein>
    <submittedName>
        <fullName evidence="14">ATP-binding cassette, subfamily B</fullName>
    </submittedName>
</protein>
<evidence type="ECO:0000259" key="13">
    <source>
        <dbReference type="PROSITE" id="PS50929"/>
    </source>
</evidence>
<dbReference type="Gene3D" id="3.40.50.300">
    <property type="entry name" value="P-loop containing nucleotide triphosphate hydrolases"/>
    <property type="match status" value="1"/>
</dbReference>
<dbReference type="PRINTS" id="PR00173">
    <property type="entry name" value="EDTRNSPORT"/>
</dbReference>
<name>A0A1G7V9H5_9ACTN</name>
<dbReference type="CDD" id="cd18551">
    <property type="entry name" value="ABC_6TM_LmrA_like"/>
    <property type="match status" value="1"/>
</dbReference>
<feature type="domain" description="ABC transporter" evidence="12">
    <location>
        <begin position="347"/>
        <end position="582"/>
    </location>
</feature>
<keyword evidence="8 11" id="KW-1133">Transmembrane helix</keyword>
<sequence length="601" mass="63986">MVRAFRSKDVNAPAKGSWRLLLVHIRPQKWKLVLGGLLGFIGGMAGLAEPLLAKSVIDTFQVGGSMVGPIVTLTILVIVGAALGALGAYVLERTAETIVLNARLRLVSRMLRLRVPDVDRLKPGDLLSRVTADSTLLRAVCTSGVTDAITASLMLIGCIAFMAYMDAVLLGVTLGVLVVIGVLTMVVMPRINRTTAQAQTALGDMAATLDRALQAFRTVKAAGAEQRETEAVRGAAHTAWRKGVSAAGWRSLTGASTMLAVQLSFLAVLGVGGMRVASGTLPVSSLIAFLLYLFYLTGPISQLVNGVTQLQTGLAAVTRLREIEDLPAEPVAPVEDTAPRPTAPATVTLDNVHFQYDTERSPALNGITFTVPAGGMTALVGPSGAGKSTMFALLERFYEPSSGTITLDGRPLPDLPLPDLRRSLGYVEQDAPVLAGSLRDNLVFGNPDATDDDIADVLRRTQLTELVQRLPEGLDTAVGHRGQMLSGGERQRVAIARALLRKPRLLLLDEATSQLDAVNELRLRDVIEEVAGTTTVLVIAHRLSTVTTADRIVVLEAGEVRAIGSHSELLDRDDLYRELATTQFLTGTEAMRPMAAHTDPA</sequence>
<dbReference type="SUPFAM" id="SSF90123">
    <property type="entry name" value="ABC transporter transmembrane region"/>
    <property type="match status" value="1"/>
</dbReference>
<evidence type="ECO:0000256" key="8">
    <source>
        <dbReference type="ARBA" id="ARBA00022989"/>
    </source>
</evidence>
<evidence type="ECO:0000313" key="14">
    <source>
        <dbReference type="EMBL" id="SDG56228.1"/>
    </source>
</evidence>
<feature type="transmembrane region" description="Helical" evidence="11">
    <location>
        <begin position="168"/>
        <end position="188"/>
    </location>
</feature>
<dbReference type="GO" id="GO:0015421">
    <property type="term" value="F:ABC-type oligopeptide transporter activity"/>
    <property type="evidence" value="ECO:0007669"/>
    <property type="project" value="TreeGrafter"/>
</dbReference>
<feature type="transmembrane region" description="Helical" evidence="11">
    <location>
        <begin position="251"/>
        <end position="270"/>
    </location>
</feature>
<dbReference type="Pfam" id="PF00005">
    <property type="entry name" value="ABC_tran"/>
    <property type="match status" value="1"/>
</dbReference>
<dbReference type="InterPro" id="IPR039421">
    <property type="entry name" value="Type_1_exporter"/>
</dbReference>
<dbReference type="PANTHER" id="PTHR43394:SF1">
    <property type="entry name" value="ATP-BINDING CASSETTE SUB-FAMILY B MEMBER 10, MITOCHONDRIAL"/>
    <property type="match status" value="1"/>
</dbReference>
<evidence type="ECO:0000256" key="4">
    <source>
        <dbReference type="ARBA" id="ARBA00022519"/>
    </source>
</evidence>
<dbReference type="InterPro" id="IPR003593">
    <property type="entry name" value="AAA+_ATPase"/>
</dbReference>
<evidence type="ECO:0000256" key="10">
    <source>
        <dbReference type="ARBA" id="ARBA00023455"/>
    </source>
</evidence>
<dbReference type="Proteomes" id="UP000198923">
    <property type="component" value="Unassembled WGS sequence"/>
</dbReference>
<keyword evidence="2" id="KW-0813">Transport</keyword>
<feature type="domain" description="ABC transmembrane type-1" evidence="13">
    <location>
        <begin position="33"/>
        <end position="312"/>
    </location>
</feature>
<feature type="transmembrane region" description="Helical" evidence="11">
    <location>
        <begin position="136"/>
        <end position="162"/>
    </location>
</feature>
<dbReference type="SUPFAM" id="SSF52540">
    <property type="entry name" value="P-loop containing nucleoside triphosphate hydrolases"/>
    <property type="match status" value="1"/>
</dbReference>
<evidence type="ECO:0000256" key="11">
    <source>
        <dbReference type="SAM" id="Phobius"/>
    </source>
</evidence>
<keyword evidence="5 11" id="KW-0812">Transmembrane</keyword>